<evidence type="ECO:0008006" key="3">
    <source>
        <dbReference type="Google" id="ProtNLM"/>
    </source>
</evidence>
<dbReference type="EMBL" id="LHZB01000098">
    <property type="protein sequence ID" value="KXV02341.1"/>
    <property type="molecule type" value="Genomic_DNA"/>
</dbReference>
<dbReference type="SUPFAM" id="SSF53335">
    <property type="entry name" value="S-adenosyl-L-methionine-dependent methyltransferases"/>
    <property type="match status" value="1"/>
</dbReference>
<comment type="caution">
    <text evidence="1">The sequence shown here is derived from an EMBL/GenBank/DDBJ whole genome shotgun (WGS) entry which is preliminary data.</text>
</comment>
<dbReference type="PATRIC" id="fig|442.7.peg.457"/>
<reference evidence="1 2" key="1">
    <citation type="submission" date="2015-06" db="EMBL/GenBank/DDBJ databases">
        <title>Improved classification and identification of acetic acid bacteria using matrix-assisted laser desorption/ionization time-of-flight mass spectrometry; Gluconobacter nephelii and Gluconobacter uchimurae are later heterotypic synonyms of Gluconobacter japonicus and Gluconobacter oxydans, respectively.</title>
        <authorList>
            <person name="Li L."/>
            <person name="Cleenwerck I."/>
            <person name="De Vuyst L."/>
            <person name="Vandamme P."/>
        </authorList>
    </citation>
    <scope>NUCLEOTIDE SEQUENCE [LARGE SCALE GENOMIC DNA]</scope>
    <source>
        <strain evidence="1 2">LMG 1764</strain>
    </source>
</reference>
<accession>A0A149QYJ7</accession>
<dbReference type="Gene3D" id="3.40.50.150">
    <property type="entry name" value="Vaccinia Virus protein VP39"/>
    <property type="match status" value="1"/>
</dbReference>
<dbReference type="AlphaFoldDB" id="A0A149QYJ7"/>
<evidence type="ECO:0000313" key="1">
    <source>
        <dbReference type="EMBL" id="KXV02341.1"/>
    </source>
</evidence>
<dbReference type="RefSeq" id="WP_062494214.1">
    <property type="nucleotide sequence ID" value="NZ_LHZB01000098.1"/>
</dbReference>
<gene>
    <name evidence="1" type="ORF">AD929_03045</name>
</gene>
<evidence type="ECO:0000313" key="2">
    <source>
        <dbReference type="Proteomes" id="UP000075573"/>
    </source>
</evidence>
<dbReference type="Proteomes" id="UP000075573">
    <property type="component" value="Unassembled WGS sequence"/>
</dbReference>
<protein>
    <recommendedName>
        <fullName evidence="3">Class I SAM-dependent methyltransferase</fullName>
    </recommendedName>
</protein>
<sequence length="214" mass="24474">MSLYDAFTSVKSGEIEKNVHFFSIYERYLASYKNRPCVLFLIIDEPHAQAQAEMWVRYLGAFSKIICLTNGYKGQDQIAFRAGNLDNPLFRKQLVIEFGAPDIVIDDGSHLPEDTISSFENLNSIIKNNGLYFIEDTYTSSYTSYWENYKGSLGDPGTILGYAKDLIDEMHAHHTGQVIPANSFSENVQSMHIYDGLLVFEYGRYLDRRSVKNF</sequence>
<dbReference type="InterPro" id="IPR029063">
    <property type="entry name" value="SAM-dependent_MTases_sf"/>
</dbReference>
<name>A0A149QYJ7_9PROT</name>
<proteinExistence type="predicted"/>
<organism evidence="1 2">
    <name type="scientific">Gluconobacter potus</name>
    <dbReference type="NCBI Taxonomy" id="2724927"/>
    <lineage>
        <taxon>Bacteria</taxon>
        <taxon>Pseudomonadati</taxon>
        <taxon>Pseudomonadota</taxon>
        <taxon>Alphaproteobacteria</taxon>
        <taxon>Acetobacterales</taxon>
        <taxon>Acetobacteraceae</taxon>
        <taxon>Gluconobacter</taxon>
    </lineage>
</organism>